<proteinExistence type="inferred from homology"/>
<comment type="function">
    <text evidence="8">Toxic component of a toxin-antitoxin (TA) system. An RNase.</text>
</comment>
<evidence type="ECO:0000256" key="1">
    <source>
        <dbReference type="ARBA" id="ARBA00001946"/>
    </source>
</evidence>
<dbReference type="SUPFAM" id="SSF88723">
    <property type="entry name" value="PIN domain-like"/>
    <property type="match status" value="1"/>
</dbReference>
<evidence type="ECO:0000256" key="6">
    <source>
        <dbReference type="ARBA" id="ARBA00022842"/>
    </source>
</evidence>
<keyword evidence="11" id="KW-1185">Reference proteome</keyword>
<dbReference type="InterPro" id="IPR022907">
    <property type="entry name" value="VapC_family"/>
</dbReference>
<evidence type="ECO:0000256" key="7">
    <source>
        <dbReference type="ARBA" id="ARBA00038093"/>
    </source>
</evidence>
<sequence length="131" mass="14309">MIVDASAILAIVLEEPDGDAMEDILLKAGRGPHLMSPMNYLEAAVRLDRLKDSKKGEELDNLLSDFGVSIVDIDGAQAMIAREAYKKFGKGNHRAQLNLGDCFAYALSKARGEPLLFKGDDFRLTDVEAVI</sequence>
<protein>
    <recommendedName>
        <fullName evidence="8">Ribonuclease VapC</fullName>
        <shortName evidence="8">RNase VapC</shortName>
        <ecNumber evidence="8">3.1.-.-</ecNumber>
    </recommendedName>
    <alternativeName>
        <fullName evidence="8">Toxin VapC</fullName>
    </alternativeName>
</protein>
<dbReference type="GO" id="GO:0000287">
    <property type="term" value="F:magnesium ion binding"/>
    <property type="evidence" value="ECO:0007669"/>
    <property type="project" value="UniProtKB-UniRule"/>
</dbReference>
<dbReference type="InterPro" id="IPR029060">
    <property type="entry name" value="PIN-like_dom_sf"/>
</dbReference>
<evidence type="ECO:0000313" key="10">
    <source>
        <dbReference type="EMBL" id="SMH35043.1"/>
    </source>
</evidence>
<evidence type="ECO:0000313" key="11">
    <source>
        <dbReference type="Proteomes" id="UP000193083"/>
    </source>
</evidence>
<feature type="domain" description="PIN" evidence="9">
    <location>
        <begin position="1"/>
        <end position="126"/>
    </location>
</feature>
<accession>A0A1X7NCW6</accession>
<comment type="similarity">
    <text evidence="7 8">Belongs to the PINc/VapC protein family.</text>
</comment>
<evidence type="ECO:0000259" key="9">
    <source>
        <dbReference type="Pfam" id="PF01850"/>
    </source>
</evidence>
<organism evidence="10 11">
    <name type="scientific">Mesorhizobium australicum</name>
    <dbReference type="NCBI Taxonomy" id="536018"/>
    <lineage>
        <taxon>Bacteria</taxon>
        <taxon>Pseudomonadati</taxon>
        <taxon>Pseudomonadota</taxon>
        <taxon>Alphaproteobacteria</taxon>
        <taxon>Hyphomicrobiales</taxon>
        <taxon>Phyllobacteriaceae</taxon>
        <taxon>Mesorhizobium</taxon>
    </lineage>
</organism>
<dbReference type="AlphaFoldDB" id="A0A1X7NCW6"/>
<dbReference type="InterPro" id="IPR002716">
    <property type="entry name" value="PIN_dom"/>
</dbReference>
<evidence type="ECO:0000256" key="2">
    <source>
        <dbReference type="ARBA" id="ARBA00022649"/>
    </source>
</evidence>
<dbReference type="GO" id="GO:0090729">
    <property type="term" value="F:toxin activity"/>
    <property type="evidence" value="ECO:0007669"/>
    <property type="project" value="UniProtKB-KW"/>
</dbReference>
<feature type="binding site" evidence="8">
    <location>
        <position position="101"/>
    </location>
    <ligand>
        <name>Mg(2+)</name>
        <dbReference type="ChEBI" id="CHEBI:18420"/>
    </ligand>
</feature>
<dbReference type="OrthoDB" id="32625at2"/>
<dbReference type="HAMAP" id="MF_00265">
    <property type="entry name" value="VapC_Nob1"/>
    <property type="match status" value="1"/>
</dbReference>
<keyword evidence="8" id="KW-0800">Toxin</keyword>
<dbReference type="Pfam" id="PF01850">
    <property type="entry name" value="PIN"/>
    <property type="match status" value="1"/>
</dbReference>
<dbReference type="Proteomes" id="UP000193083">
    <property type="component" value="Unassembled WGS sequence"/>
</dbReference>
<name>A0A1X7NCW6_9HYPH</name>
<gene>
    <name evidence="8" type="primary">vapC</name>
    <name evidence="10" type="ORF">SAMN02982922_1548</name>
</gene>
<keyword evidence="3 8" id="KW-0540">Nuclease</keyword>
<dbReference type="CDD" id="cd09871">
    <property type="entry name" value="PIN_MtVapC28-VapC30-like"/>
    <property type="match status" value="1"/>
</dbReference>
<feature type="binding site" evidence="8">
    <location>
        <position position="4"/>
    </location>
    <ligand>
        <name>Mg(2+)</name>
        <dbReference type="ChEBI" id="CHEBI:18420"/>
    </ligand>
</feature>
<dbReference type="EMBL" id="FXBL01000004">
    <property type="protein sequence ID" value="SMH35043.1"/>
    <property type="molecule type" value="Genomic_DNA"/>
</dbReference>
<comment type="cofactor">
    <cofactor evidence="1 8">
        <name>Mg(2+)</name>
        <dbReference type="ChEBI" id="CHEBI:18420"/>
    </cofactor>
</comment>
<evidence type="ECO:0000256" key="5">
    <source>
        <dbReference type="ARBA" id="ARBA00022801"/>
    </source>
</evidence>
<dbReference type="GO" id="GO:0016787">
    <property type="term" value="F:hydrolase activity"/>
    <property type="evidence" value="ECO:0007669"/>
    <property type="project" value="UniProtKB-KW"/>
</dbReference>
<dbReference type="PANTHER" id="PTHR33653">
    <property type="entry name" value="RIBONUCLEASE VAPC2"/>
    <property type="match status" value="1"/>
</dbReference>
<keyword evidence="2 8" id="KW-1277">Toxin-antitoxin system</keyword>
<evidence type="ECO:0000256" key="4">
    <source>
        <dbReference type="ARBA" id="ARBA00022723"/>
    </source>
</evidence>
<dbReference type="InterPro" id="IPR050556">
    <property type="entry name" value="Type_II_TA_system_RNase"/>
</dbReference>
<dbReference type="EC" id="3.1.-.-" evidence="8"/>
<evidence type="ECO:0000256" key="3">
    <source>
        <dbReference type="ARBA" id="ARBA00022722"/>
    </source>
</evidence>
<evidence type="ECO:0000256" key="8">
    <source>
        <dbReference type="HAMAP-Rule" id="MF_00265"/>
    </source>
</evidence>
<dbReference type="Gene3D" id="3.40.50.1010">
    <property type="entry name" value="5'-nuclease"/>
    <property type="match status" value="1"/>
</dbReference>
<keyword evidence="4 8" id="KW-0479">Metal-binding</keyword>
<reference evidence="10 11" key="1">
    <citation type="submission" date="2017-04" db="EMBL/GenBank/DDBJ databases">
        <authorList>
            <person name="Afonso C.L."/>
            <person name="Miller P.J."/>
            <person name="Scott M.A."/>
            <person name="Spackman E."/>
            <person name="Goraichik I."/>
            <person name="Dimitrov K.M."/>
            <person name="Suarez D.L."/>
            <person name="Swayne D.E."/>
        </authorList>
    </citation>
    <scope>NUCLEOTIDE SEQUENCE [LARGE SCALE GENOMIC DNA]</scope>
    <source>
        <strain evidence="10 11">B5P</strain>
    </source>
</reference>
<dbReference type="RefSeq" id="WP_085463634.1">
    <property type="nucleotide sequence ID" value="NZ_FXBL01000004.1"/>
</dbReference>
<dbReference type="GO" id="GO:0004540">
    <property type="term" value="F:RNA nuclease activity"/>
    <property type="evidence" value="ECO:0007669"/>
    <property type="project" value="InterPro"/>
</dbReference>
<keyword evidence="6 8" id="KW-0460">Magnesium</keyword>
<keyword evidence="5 8" id="KW-0378">Hydrolase</keyword>
<dbReference type="PANTHER" id="PTHR33653:SF1">
    <property type="entry name" value="RIBONUCLEASE VAPC2"/>
    <property type="match status" value="1"/>
</dbReference>